<evidence type="ECO:0000313" key="10">
    <source>
        <dbReference type="WBParaSite" id="Minc3s00432g12214"/>
    </source>
</evidence>
<dbReference type="Pfam" id="PF08600">
    <property type="entry name" value="NuBaID_C"/>
    <property type="match status" value="1"/>
</dbReference>
<evidence type="ECO:0000256" key="2">
    <source>
        <dbReference type="ARBA" id="ARBA00022723"/>
    </source>
</evidence>
<evidence type="ECO:0000256" key="4">
    <source>
        <dbReference type="ARBA" id="ARBA00022833"/>
    </source>
</evidence>
<comment type="function">
    <text evidence="6">Required for proper positioning of a substantial amount of TPR at the nuclear basket (NB) through interaction with TPR.</text>
</comment>
<reference evidence="10" key="1">
    <citation type="submission" date="2022-11" db="UniProtKB">
        <authorList>
            <consortium name="WormBaseParasite"/>
        </authorList>
    </citation>
    <scope>IDENTIFICATION</scope>
</reference>
<dbReference type="PANTHER" id="PTHR15835:SF6">
    <property type="entry name" value="ZINC FINGER C3HC-TYPE PROTEIN 1"/>
    <property type="match status" value="1"/>
</dbReference>
<dbReference type="InterPro" id="IPR012935">
    <property type="entry name" value="NuBaID_N"/>
</dbReference>
<name>A0A914LD62_MELIC</name>
<dbReference type="AlphaFoldDB" id="A0A914LD62"/>
<dbReference type="InterPro" id="IPR013909">
    <property type="entry name" value="NuBaID_C"/>
</dbReference>
<evidence type="ECO:0000313" key="9">
    <source>
        <dbReference type="Proteomes" id="UP000887563"/>
    </source>
</evidence>
<keyword evidence="5" id="KW-0539">Nucleus</keyword>
<proteinExistence type="predicted"/>
<evidence type="ECO:0000256" key="3">
    <source>
        <dbReference type="ARBA" id="ARBA00022771"/>
    </source>
</evidence>
<feature type="domain" description="NuBaID C-terminal" evidence="8">
    <location>
        <begin position="194"/>
        <end position="252"/>
    </location>
</feature>
<keyword evidence="2" id="KW-0479">Metal-binding</keyword>
<evidence type="ECO:0000256" key="6">
    <source>
        <dbReference type="ARBA" id="ARBA00044931"/>
    </source>
</evidence>
<keyword evidence="3" id="KW-0863">Zinc-finger</keyword>
<dbReference type="GO" id="GO:0005634">
    <property type="term" value="C:nucleus"/>
    <property type="evidence" value="ECO:0007669"/>
    <property type="project" value="UniProtKB-SubCell"/>
</dbReference>
<accession>A0A914LD62</accession>
<evidence type="ECO:0000259" key="8">
    <source>
        <dbReference type="Pfam" id="PF08600"/>
    </source>
</evidence>
<protein>
    <submittedName>
        <fullName evidence="10">C3HC-type domain-containing protein</fullName>
    </submittedName>
</protein>
<organism evidence="9 10">
    <name type="scientific">Meloidogyne incognita</name>
    <name type="common">Southern root-knot nematode worm</name>
    <name type="synonym">Oxyuris incognita</name>
    <dbReference type="NCBI Taxonomy" id="6306"/>
    <lineage>
        <taxon>Eukaryota</taxon>
        <taxon>Metazoa</taxon>
        <taxon>Ecdysozoa</taxon>
        <taxon>Nematoda</taxon>
        <taxon>Chromadorea</taxon>
        <taxon>Rhabditida</taxon>
        <taxon>Tylenchina</taxon>
        <taxon>Tylenchomorpha</taxon>
        <taxon>Tylenchoidea</taxon>
        <taxon>Meloidogynidae</taxon>
        <taxon>Meloidogyninae</taxon>
        <taxon>Meloidogyne</taxon>
        <taxon>Meloidogyne incognita group</taxon>
    </lineage>
</organism>
<feature type="domain" description="C3HC-type" evidence="7">
    <location>
        <begin position="57"/>
        <end position="145"/>
    </location>
</feature>
<dbReference type="Proteomes" id="UP000887563">
    <property type="component" value="Unplaced"/>
</dbReference>
<dbReference type="WBParaSite" id="Minc3s00432g12214">
    <property type="protein sequence ID" value="Minc3s00432g12214"/>
    <property type="gene ID" value="Minc3s00432g12214"/>
</dbReference>
<comment type="subcellular location">
    <subcellularLocation>
        <location evidence="1">Nucleus</location>
    </subcellularLocation>
</comment>
<dbReference type="Pfam" id="PF07967">
    <property type="entry name" value="zf-C3HC"/>
    <property type="match status" value="1"/>
</dbReference>
<evidence type="ECO:0000256" key="5">
    <source>
        <dbReference type="ARBA" id="ARBA00023242"/>
    </source>
</evidence>
<evidence type="ECO:0000256" key="1">
    <source>
        <dbReference type="ARBA" id="ARBA00004123"/>
    </source>
</evidence>
<dbReference type="PANTHER" id="PTHR15835">
    <property type="entry name" value="NUCLEAR-INTERACTING PARTNER OF ALK"/>
    <property type="match status" value="1"/>
</dbReference>
<keyword evidence="4" id="KW-0862">Zinc</keyword>
<sequence length="323" mass="37695">MAKPMLKRKADTELECPVLVKNLRRSISEFLVENEAANVKNDDGNIEFLDYGGERWEKYRQRLATFDLKSRILLSKEVSPVECARHGWKNIRDDFLQCDDCEKILCVKMPVGEDITNRVFNRCIWYIQRRLVEAHTVICPWRTNGGLSISNPYDVIERYKVLAESNIPEVDFVKAFDDEESLKKFGNVNQFFLQMSIFGWLPAEKNNEGIQFSCHLCGRDLKCCVFSQKLPLNPMEEHHSYCPILDKIYPLWSESLRNVHKLKKNESLIPKLWNVKSMLKRIFGIKGKEQKQVQDGDEEEEIPPPTKLNVAEIVDEVERRKSI</sequence>
<evidence type="ECO:0000259" key="7">
    <source>
        <dbReference type="Pfam" id="PF07967"/>
    </source>
</evidence>
<dbReference type="GO" id="GO:0008270">
    <property type="term" value="F:zinc ion binding"/>
    <property type="evidence" value="ECO:0007669"/>
    <property type="project" value="InterPro"/>
</dbReference>
<keyword evidence="9" id="KW-1185">Reference proteome</keyword>